<protein>
    <submittedName>
        <fullName evidence="2">Uncharacterized protein</fullName>
    </submittedName>
</protein>
<comment type="caution">
    <text evidence="2">The sequence shown here is derived from an EMBL/GenBank/DDBJ whole genome shotgun (WGS) entry which is preliminary data.</text>
</comment>
<feature type="region of interest" description="Disordered" evidence="1">
    <location>
        <begin position="1"/>
        <end position="42"/>
    </location>
</feature>
<feature type="compositionally biased region" description="Basic and acidic residues" evidence="1">
    <location>
        <begin position="215"/>
        <end position="228"/>
    </location>
</feature>
<reference evidence="2 3" key="1">
    <citation type="submission" date="2020-04" db="EMBL/GenBank/DDBJ databases">
        <title>Perkinsus olseni comparative genomics.</title>
        <authorList>
            <person name="Bogema D.R."/>
        </authorList>
    </citation>
    <scope>NUCLEOTIDE SEQUENCE [LARGE SCALE GENOMIC DNA]</scope>
    <source>
        <strain evidence="2">ATCC PRA-205</strain>
    </source>
</reference>
<evidence type="ECO:0000256" key="1">
    <source>
        <dbReference type="SAM" id="MobiDB-lite"/>
    </source>
</evidence>
<dbReference type="Proteomes" id="UP000574390">
    <property type="component" value="Unassembled WGS sequence"/>
</dbReference>
<feature type="region of interest" description="Disordered" evidence="1">
    <location>
        <begin position="447"/>
        <end position="504"/>
    </location>
</feature>
<dbReference type="AlphaFoldDB" id="A0A7J6RWU5"/>
<evidence type="ECO:0000313" key="2">
    <source>
        <dbReference type="EMBL" id="KAF4724765.1"/>
    </source>
</evidence>
<feature type="compositionally biased region" description="Low complexity" evidence="1">
    <location>
        <begin position="266"/>
        <end position="278"/>
    </location>
</feature>
<feature type="non-terminal residue" evidence="2">
    <location>
        <position position="504"/>
    </location>
</feature>
<sequence>VRPDPPPPVIAEEDLPPIPPQKMIEISPVPMPPPEFFPDIIGPAKPYTLEKMQENQLPEFGVPLQPAAPLSGTRPTPEQFEQDPEGYVPPEKLEVELCPEPKDIWESDRGIDVNRLVHDELLPSIDAAILYGTPKAVVMDNGVRARLSKRIEDKLKPNTAKSFARFEWPAPALTEYPSFLVSLLREGFRCESAAQVISQRHEIAESYRKALALQRADEPEVRQDDHLPPRNPQEDVVQGSEATAAAVPPRPSESDPYADEKTPLVSARGSSSRQSSRRSAADREERSEIAVAVKDAFTRLLLDNENLVDEIAARIKERICPQAVSSGCPAPPGGLPGQRSSTVSPGHHLIPTPGPVAEAALSPGSYVKSTEGSMPGARTMAPDAPTIEYDDGAAAGLPRDRGDAFDGPGSASRNDATFFNDIDNYTVERRVGDAYIRLPTAAYSRPDLDRHIRPNRGQLVQPDPSLIMDSRLSVQRTEEDDDADSQAAGRAGALEDLQDDTEEK</sequence>
<proteinExistence type="predicted"/>
<evidence type="ECO:0000313" key="3">
    <source>
        <dbReference type="Proteomes" id="UP000574390"/>
    </source>
</evidence>
<name>A0A7J6RWU5_PEROL</name>
<feature type="non-terminal residue" evidence="2">
    <location>
        <position position="1"/>
    </location>
</feature>
<dbReference type="EMBL" id="JABANM010019271">
    <property type="protein sequence ID" value="KAF4724765.1"/>
    <property type="molecule type" value="Genomic_DNA"/>
</dbReference>
<feature type="region of interest" description="Disordered" evidence="1">
    <location>
        <begin position="214"/>
        <end position="286"/>
    </location>
</feature>
<organism evidence="2 3">
    <name type="scientific">Perkinsus olseni</name>
    <name type="common">Perkinsus atlanticus</name>
    <dbReference type="NCBI Taxonomy" id="32597"/>
    <lineage>
        <taxon>Eukaryota</taxon>
        <taxon>Sar</taxon>
        <taxon>Alveolata</taxon>
        <taxon>Perkinsozoa</taxon>
        <taxon>Perkinsea</taxon>
        <taxon>Perkinsida</taxon>
        <taxon>Perkinsidae</taxon>
        <taxon>Perkinsus</taxon>
    </lineage>
</organism>
<feature type="region of interest" description="Disordered" evidence="1">
    <location>
        <begin position="62"/>
        <end position="86"/>
    </location>
</feature>
<accession>A0A7J6RWU5</accession>
<gene>
    <name evidence="2" type="ORF">FOZ62_026067</name>
</gene>